<dbReference type="AlphaFoldDB" id="A0A1Q9DF27"/>
<keyword evidence="1" id="KW-1133">Transmembrane helix</keyword>
<keyword evidence="1" id="KW-0472">Membrane</keyword>
<accession>A0A1Q9DF27</accession>
<reference evidence="2 3" key="1">
    <citation type="submission" date="2016-02" db="EMBL/GenBank/DDBJ databases">
        <title>Genome analysis of coral dinoflagellate symbionts highlights evolutionary adaptations to a symbiotic lifestyle.</title>
        <authorList>
            <person name="Aranda M."/>
            <person name="Li Y."/>
            <person name="Liew Y.J."/>
            <person name="Baumgarten S."/>
            <person name="Simakov O."/>
            <person name="Wilson M."/>
            <person name="Piel J."/>
            <person name="Ashoor H."/>
            <person name="Bougouffa S."/>
            <person name="Bajic V.B."/>
            <person name="Ryu T."/>
            <person name="Ravasi T."/>
            <person name="Bayer T."/>
            <person name="Micklem G."/>
            <person name="Kim H."/>
            <person name="Bhak J."/>
            <person name="Lajeunesse T.C."/>
            <person name="Voolstra C.R."/>
        </authorList>
    </citation>
    <scope>NUCLEOTIDE SEQUENCE [LARGE SCALE GENOMIC DNA]</scope>
    <source>
        <strain evidence="2 3">CCMP2467</strain>
    </source>
</reference>
<keyword evidence="1" id="KW-0812">Transmembrane</keyword>
<proteinExistence type="predicted"/>
<evidence type="ECO:0000256" key="1">
    <source>
        <dbReference type="SAM" id="Phobius"/>
    </source>
</evidence>
<comment type="caution">
    <text evidence="2">The sequence shown here is derived from an EMBL/GenBank/DDBJ whole genome shotgun (WGS) entry which is preliminary data.</text>
</comment>
<keyword evidence="3" id="KW-1185">Reference proteome</keyword>
<feature type="transmembrane region" description="Helical" evidence="1">
    <location>
        <begin position="87"/>
        <end position="109"/>
    </location>
</feature>
<name>A0A1Q9DF27_SYMMI</name>
<dbReference type="EMBL" id="LSRX01000569">
    <property type="protein sequence ID" value="OLP93791.1"/>
    <property type="molecule type" value="Genomic_DNA"/>
</dbReference>
<protein>
    <submittedName>
        <fullName evidence="2">Uncharacterized protein</fullName>
    </submittedName>
</protein>
<dbReference type="Proteomes" id="UP000186817">
    <property type="component" value="Unassembled WGS sequence"/>
</dbReference>
<evidence type="ECO:0000313" key="3">
    <source>
        <dbReference type="Proteomes" id="UP000186817"/>
    </source>
</evidence>
<organism evidence="2 3">
    <name type="scientific">Symbiodinium microadriaticum</name>
    <name type="common">Dinoflagellate</name>
    <name type="synonym">Zooxanthella microadriatica</name>
    <dbReference type="NCBI Taxonomy" id="2951"/>
    <lineage>
        <taxon>Eukaryota</taxon>
        <taxon>Sar</taxon>
        <taxon>Alveolata</taxon>
        <taxon>Dinophyceae</taxon>
        <taxon>Suessiales</taxon>
        <taxon>Symbiodiniaceae</taxon>
        <taxon>Symbiodinium</taxon>
    </lineage>
</organism>
<evidence type="ECO:0000313" key="2">
    <source>
        <dbReference type="EMBL" id="OLP93791.1"/>
    </source>
</evidence>
<sequence>METLGIRKWFSSHTSPPLPVELVATWGAEAMADGELVSCCGTKKVKPRIIVANPVHEELLQDDGPLTDDGPAQCESKVYPSLCGPGLAVFCCLSLCVIALLGYVVYLLWLEPHAPSRAPVVQAPPLEMLQCTLDQRSVCPKDWQHGLSGGYRCLSAGQKRLGAACRRKQDGQFPYVDCQRQCSIGKV</sequence>
<gene>
    <name evidence="2" type="ORF">AK812_SmicGene24264</name>
</gene>